<dbReference type="GO" id="GO:0006952">
    <property type="term" value="P:defense response"/>
    <property type="evidence" value="ECO:0007669"/>
    <property type="project" value="InterPro"/>
</dbReference>
<keyword evidence="6" id="KW-0597">Phosphoprotein</keyword>
<evidence type="ECO:0000256" key="4">
    <source>
        <dbReference type="ARBA" id="ARBA00022514"/>
    </source>
</evidence>
<evidence type="ECO:0000256" key="11">
    <source>
        <dbReference type="RuleBase" id="RU364007"/>
    </source>
</evidence>
<dbReference type="PANTHER" id="PTHR12015">
    <property type="entry name" value="SMALL INDUCIBLE CYTOKINE A"/>
    <property type="match status" value="1"/>
</dbReference>
<dbReference type="PANTHER" id="PTHR12015:SF211">
    <property type="entry name" value="PLATELET FACTOR 4"/>
    <property type="match status" value="1"/>
</dbReference>
<dbReference type="InterPro" id="IPR039809">
    <property type="entry name" value="Chemokine_b/g/d"/>
</dbReference>
<comment type="subcellular location">
    <subcellularLocation>
        <location evidence="1 10">Secreted</location>
    </subcellularLocation>
</comment>
<evidence type="ECO:0000256" key="7">
    <source>
        <dbReference type="ARBA" id="ARBA00022674"/>
    </source>
</evidence>
<dbReference type="InterPro" id="IPR033899">
    <property type="entry name" value="CXC_Chemokine_domain"/>
</dbReference>
<dbReference type="GeneTree" id="ENSGT00940000163666"/>
<dbReference type="InterPro" id="IPR018048">
    <property type="entry name" value="Chemokine_CXC_CS"/>
</dbReference>
<dbReference type="FunFam" id="2.40.50.40:FF:000004">
    <property type="entry name" value="C-X-C motif chemokine"/>
    <property type="match status" value="1"/>
</dbReference>
<proteinExistence type="inferred from homology"/>
<reference evidence="13" key="1">
    <citation type="submission" date="2025-08" db="UniProtKB">
        <authorList>
            <consortium name="Ensembl"/>
        </authorList>
    </citation>
    <scope>IDENTIFICATION</scope>
</reference>
<evidence type="ECO:0000256" key="3">
    <source>
        <dbReference type="ARBA" id="ARBA00022500"/>
    </source>
</evidence>
<evidence type="ECO:0000256" key="10">
    <source>
        <dbReference type="RuleBase" id="RU361149"/>
    </source>
</evidence>
<evidence type="ECO:0000256" key="6">
    <source>
        <dbReference type="ARBA" id="ARBA00022553"/>
    </source>
</evidence>
<keyword evidence="7" id="KW-0358">Heparin-binding</keyword>
<dbReference type="PROSITE" id="PS00471">
    <property type="entry name" value="SMALL_CYTOKINES_CXC"/>
    <property type="match status" value="1"/>
</dbReference>
<dbReference type="GO" id="GO:0006955">
    <property type="term" value="P:immune response"/>
    <property type="evidence" value="ECO:0007669"/>
    <property type="project" value="InterPro"/>
</dbReference>
<evidence type="ECO:0000256" key="8">
    <source>
        <dbReference type="ARBA" id="ARBA00023157"/>
    </source>
</evidence>
<sequence>MSFPADSGVSRPRASPGLLLLGLLFLTAAAVATTSASADPEEGVGDLQCLCVKTISRLPPKHVASLEVIKAGPHCPTAQLIATLKHGQKICLDPQASIHKKIIKKLLEI</sequence>
<keyword evidence="5 10" id="KW-0964">Secreted</keyword>
<dbReference type="SMART" id="SM00199">
    <property type="entry name" value="SCY"/>
    <property type="match status" value="1"/>
</dbReference>
<organism evidence="13 14">
    <name type="scientific">Prolemur simus</name>
    <name type="common">Greater bamboo lemur</name>
    <name type="synonym">Hapalemur simus</name>
    <dbReference type="NCBI Taxonomy" id="1328070"/>
    <lineage>
        <taxon>Eukaryota</taxon>
        <taxon>Metazoa</taxon>
        <taxon>Chordata</taxon>
        <taxon>Craniata</taxon>
        <taxon>Vertebrata</taxon>
        <taxon>Euteleostomi</taxon>
        <taxon>Mammalia</taxon>
        <taxon>Eutheria</taxon>
        <taxon>Euarchontoglires</taxon>
        <taxon>Primates</taxon>
        <taxon>Strepsirrhini</taxon>
        <taxon>Lemuriformes</taxon>
        <taxon>Lemuridae</taxon>
        <taxon>Prolemur</taxon>
    </lineage>
</organism>
<dbReference type="AlphaFoldDB" id="A0A8C8ZGI6"/>
<dbReference type="Ensembl" id="ENSPSMT00000021460.1">
    <property type="protein sequence ID" value="ENSPSMP00000018495.1"/>
    <property type="gene ID" value="ENSPSMG00000013116.1"/>
</dbReference>
<evidence type="ECO:0000256" key="5">
    <source>
        <dbReference type="ARBA" id="ARBA00022525"/>
    </source>
</evidence>
<dbReference type="PRINTS" id="PR00436">
    <property type="entry name" value="INTERLEUKIN8"/>
</dbReference>
<dbReference type="SUPFAM" id="SSF54117">
    <property type="entry name" value="Interleukin 8-like chemokines"/>
    <property type="match status" value="1"/>
</dbReference>
<name>A0A8C8ZGI6_PROSS</name>
<protein>
    <recommendedName>
        <fullName evidence="10 11">Multifunctional fusion protein</fullName>
    </recommendedName>
    <domain>
        <recommendedName>
            <fullName evidence="11">Platelet factor 4</fullName>
            <shortName evidence="11">PF-4</shortName>
        </recommendedName>
        <alternativeName>
            <fullName evidence="11">C-X-C motif chemokine 4</fullName>
        </alternativeName>
    </domain>
    <domain>
        <recommendedName>
            <fullName evidence="10">C-X-C motif chemokine</fullName>
        </recommendedName>
    </domain>
</protein>
<keyword evidence="10" id="KW-0732">Signal</keyword>
<dbReference type="Pfam" id="PF00048">
    <property type="entry name" value="IL8"/>
    <property type="match status" value="1"/>
</dbReference>
<reference evidence="13" key="2">
    <citation type="submission" date="2025-09" db="UniProtKB">
        <authorList>
            <consortium name="Ensembl"/>
        </authorList>
    </citation>
    <scope>IDENTIFICATION</scope>
</reference>
<comment type="similarity">
    <text evidence="2 10">Belongs to the intercrine alpha (chemokine CxC) family.</text>
</comment>
<feature type="signal peptide" evidence="10">
    <location>
        <begin position="1"/>
        <end position="32"/>
    </location>
</feature>
<dbReference type="Proteomes" id="UP000694414">
    <property type="component" value="Unplaced"/>
</dbReference>
<accession>A0A8C8ZGI6</accession>
<dbReference type="GO" id="GO:0005615">
    <property type="term" value="C:extracellular space"/>
    <property type="evidence" value="ECO:0007669"/>
    <property type="project" value="UniProtKB-UniRule"/>
</dbReference>
<comment type="subunit">
    <text evidence="9 11">Homotetramer. Interacts with TNFAIP6 (via Link domain). Interacts with CCR1. Interacts with CXCR3. Interacts with THBD; this interaction enhances generation of activated protein C.</text>
</comment>
<evidence type="ECO:0000256" key="2">
    <source>
        <dbReference type="ARBA" id="ARBA00010665"/>
    </source>
</evidence>
<keyword evidence="4 10" id="KW-0202">Cytokine</keyword>
<keyword evidence="14" id="KW-1185">Reference proteome</keyword>
<dbReference type="Gene3D" id="2.40.50.40">
    <property type="match status" value="1"/>
</dbReference>
<dbReference type="GO" id="GO:0008201">
    <property type="term" value="F:heparin binding"/>
    <property type="evidence" value="ECO:0007669"/>
    <property type="project" value="UniProtKB-KW"/>
</dbReference>
<dbReference type="InterPro" id="IPR001811">
    <property type="entry name" value="Chemokine_IL8-like_dom"/>
</dbReference>
<dbReference type="InterPro" id="IPR001089">
    <property type="entry name" value="Chemokine_CXC"/>
</dbReference>
<keyword evidence="3 10" id="KW-0145">Chemotaxis</keyword>
<feature type="domain" description="Chemokine interleukin-8-like" evidence="12">
    <location>
        <begin position="46"/>
        <end position="106"/>
    </location>
</feature>
<dbReference type="CDD" id="cd00273">
    <property type="entry name" value="Chemokine_CXC"/>
    <property type="match status" value="1"/>
</dbReference>
<feature type="chain" id="PRO_5034718290" description="Multifunctional fusion protein" evidence="10">
    <location>
        <begin position="33"/>
        <end position="109"/>
    </location>
</feature>
<evidence type="ECO:0000313" key="14">
    <source>
        <dbReference type="Proteomes" id="UP000694414"/>
    </source>
</evidence>
<dbReference type="PRINTS" id="PR00437">
    <property type="entry name" value="SMALLCYTKCXC"/>
</dbReference>
<evidence type="ECO:0000259" key="12">
    <source>
        <dbReference type="SMART" id="SM00199"/>
    </source>
</evidence>
<evidence type="ECO:0000313" key="13">
    <source>
        <dbReference type="Ensembl" id="ENSPSMP00000018495.1"/>
    </source>
</evidence>
<evidence type="ECO:0000256" key="1">
    <source>
        <dbReference type="ARBA" id="ARBA00004613"/>
    </source>
</evidence>
<dbReference type="InterPro" id="IPR036048">
    <property type="entry name" value="Interleukin_8-like_sf"/>
</dbReference>
<evidence type="ECO:0000256" key="9">
    <source>
        <dbReference type="ARBA" id="ARBA00046854"/>
    </source>
</evidence>
<dbReference type="GO" id="GO:0008009">
    <property type="term" value="F:chemokine activity"/>
    <property type="evidence" value="ECO:0007669"/>
    <property type="project" value="InterPro"/>
</dbReference>
<keyword evidence="8 11" id="KW-1015">Disulfide bond</keyword>